<reference evidence="5 6" key="1">
    <citation type="submission" date="2018-09" db="EMBL/GenBank/DDBJ databases">
        <title>Streptomyces sp. nov. DS1-2, an endophytic actinomycete isolated from roots of Dendrobium scabrilingue.</title>
        <authorList>
            <person name="Kuncharoen N."/>
            <person name="Kudo T."/>
            <person name="Ohkuma M."/>
            <person name="Yuki M."/>
            <person name="Tanasupawat S."/>
        </authorList>
    </citation>
    <scope>NUCLEOTIDE SEQUENCE [LARGE SCALE GENOMIC DNA]</scope>
    <source>
        <strain evidence="3 6">AZ1-7</strain>
        <strain evidence="4 5">DS1-2</strain>
    </source>
</reference>
<dbReference type="Proteomes" id="UP000268652">
    <property type="component" value="Unassembled WGS sequence"/>
</dbReference>
<keyword evidence="5" id="KW-1185">Reference proteome</keyword>
<dbReference type="Proteomes" id="UP000275024">
    <property type="component" value="Unassembled WGS sequence"/>
</dbReference>
<keyword evidence="2" id="KW-0472">Membrane</keyword>
<comment type="caution">
    <text evidence="3">The sequence shown here is derived from an EMBL/GenBank/DDBJ whole genome shotgun (WGS) entry which is preliminary data.</text>
</comment>
<evidence type="ECO:0000256" key="2">
    <source>
        <dbReference type="SAM" id="Phobius"/>
    </source>
</evidence>
<evidence type="ECO:0000313" key="5">
    <source>
        <dbReference type="Proteomes" id="UP000268652"/>
    </source>
</evidence>
<evidence type="ECO:0000313" key="6">
    <source>
        <dbReference type="Proteomes" id="UP000275024"/>
    </source>
</evidence>
<name>A0A3A9WHB0_9ACTN</name>
<dbReference type="AlphaFoldDB" id="A0A3A9WHB0"/>
<protein>
    <submittedName>
        <fullName evidence="3">Uncharacterized protein</fullName>
    </submittedName>
</protein>
<sequence>MNLVEVVVWLLLLIAGGILLVGRQLYHYPGNRNHTFGADHSAARQEVAAARTRLRRVERGLSKELATAQAEVSRVKQDGRGRIKALDAEQRRLRRWEPGSELDRLGPLRLHQHAVVIAGQDSRAPDSEPEPEDTVPLLGLQPDLAGTAPGSLYLYLRPPRGKRRMVEFPPDQYNETRLRAFVLQIEEAAENEEDHYTRRDARLAEIAQERREIKEELPQQVEEADAQYAQLKKAHRDDPELIAARKAWTQAAARWKELTGRAPRL</sequence>
<keyword evidence="1" id="KW-0175">Coiled coil</keyword>
<feature type="transmembrane region" description="Helical" evidence="2">
    <location>
        <begin position="6"/>
        <end position="26"/>
    </location>
</feature>
<dbReference type="EMBL" id="RBDX01000001">
    <property type="protein sequence ID" value="RKN12408.1"/>
    <property type="molecule type" value="Genomic_DNA"/>
</dbReference>
<keyword evidence="2" id="KW-1133">Transmembrane helix</keyword>
<evidence type="ECO:0000313" key="4">
    <source>
        <dbReference type="EMBL" id="RKN27822.1"/>
    </source>
</evidence>
<gene>
    <name evidence="4" type="ORF">D7318_02845</name>
    <name evidence="3" type="ORF">D7319_00045</name>
</gene>
<dbReference type="EMBL" id="RBDY01000001">
    <property type="protein sequence ID" value="RKN27822.1"/>
    <property type="molecule type" value="Genomic_DNA"/>
</dbReference>
<accession>A0A3A9WHB0</accession>
<keyword evidence="2" id="KW-0812">Transmembrane</keyword>
<evidence type="ECO:0000313" key="3">
    <source>
        <dbReference type="EMBL" id="RKN12408.1"/>
    </source>
</evidence>
<evidence type="ECO:0000256" key="1">
    <source>
        <dbReference type="SAM" id="Coils"/>
    </source>
</evidence>
<dbReference type="RefSeq" id="WP_120695182.1">
    <property type="nucleotide sequence ID" value="NZ_RBDX01000001.1"/>
</dbReference>
<organism evidence="3 6">
    <name type="scientific">Streptomyces radicis</name>
    <dbReference type="NCBI Taxonomy" id="1750517"/>
    <lineage>
        <taxon>Bacteria</taxon>
        <taxon>Bacillati</taxon>
        <taxon>Actinomycetota</taxon>
        <taxon>Actinomycetes</taxon>
        <taxon>Kitasatosporales</taxon>
        <taxon>Streptomycetaceae</taxon>
        <taxon>Streptomyces</taxon>
    </lineage>
</organism>
<proteinExistence type="predicted"/>
<feature type="coiled-coil region" evidence="1">
    <location>
        <begin position="203"/>
        <end position="234"/>
    </location>
</feature>